<feature type="transmembrane region" description="Helical" evidence="1">
    <location>
        <begin position="41"/>
        <end position="60"/>
    </location>
</feature>
<keyword evidence="1" id="KW-0472">Membrane</keyword>
<dbReference type="RefSeq" id="WP_108961602.1">
    <property type="nucleotide sequence ID" value="NZ_BFAZ01000020.1"/>
</dbReference>
<keyword evidence="1" id="KW-0812">Transmembrane</keyword>
<keyword evidence="1" id="KW-1133">Transmembrane helix</keyword>
<dbReference type="EMBL" id="BFAZ01000020">
    <property type="protein sequence ID" value="GBF44639.1"/>
    <property type="molecule type" value="Genomic_DNA"/>
</dbReference>
<dbReference type="OrthoDB" id="328544at2"/>
<comment type="caution">
    <text evidence="2">The sequence shown here is derived from an EMBL/GenBank/DDBJ whole genome shotgun (WGS) entry which is preliminary data.</text>
</comment>
<name>A0A2P2DJ62_9LEPT</name>
<proteinExistence type="predicted"/>
<organism evidence="2 3">
    <name type="scientific">Leptospira ellinghausenii</name>
    <dbReference type="NCBI Taxonomy" id="1917822"/>
    <lineage>
        <taxon>Bacteria</taxon>
        <taxon>Pseudomonadati</taxon>
        <taxon>Spirochaetota</taxon>
        <taxon>Spirochaetia</taxon>
        <taxon>Leptospirales</taxon>
        <taxon>Leptospiraceae</taxon>
        <taxon>Leptospira</taxon>
    </lineage>
</organism>
<dbReference type="AlphaFoldDB" id="A0A2P2DJ62"/>
<dbReference type="Proteomes" id="UP000245206">
    <property type="component" value="Unassembled WGS sequence"/>
</dbReference>
<evidence type="ECO:0000313" key="3">
    <source>
        <dbReference type="Proteomes" id="UP000245206"/>
    </source>
</evidence>
<gene>
    <name evidence="2" type="ORF">LPTSP2_39420</name>
</gene>
<protein>
    <submittedName>
        <fullName evidence="2">Uncharacterized protein</fullName>
    </submittedName>
</protein>
<keyword evidence="3" id="KW-1185">Reference proteome</keyword>
<accession>A0A2P2DJ62</accession>
<evidence type="ECO:0000313" key="2">
    <source>
        <dbReference type="EMBL" id="GBF44639.1"/>
    </source>
</evidence>
<reference evidence="3" key="1">
    <citation type="journal article" date="2019" name="Microbiol. Immunol.">
        <title>Molecular and phenotypic characterization of Leptospira johnsonii sp. nov., Leptospira ellinghausenii sp. nov. and Leptospira ryugenii sp. nov. isolated from soil and water in Japan.</title>
        <authorList>
            <person name="Masuzawa T."/>
            <person name="Saito M."/>
            <person name="Nakao R."/>
            <person name="Nikaido Y."/>
            <person name="Matsumoto M."/>
            <person name="Ogawa M."/>
            <person name="Yokoyama M."/>
            <person name="Hidaka Y."/>
            <person name="Tomita J."/>
            <person name="Sakakibara K."/>
            <person name="Suzuki K."/>
            <person name="Yasuda S."/>
            <person name="Sato H."/>
            <person name="Yamaguchi M."/>
            <person name="Yoshida S.I."/>
            <person name="Koizumi N."/>
            <person name="Kawamura Y."/>
        </authorList>
    </citation>
    <scope>NUCLEOTIDE SEQUENCE [LARGE SCALE GENOMIC DNA]</scope>
    <source>
        <strain evidence="3">E18</strain>
    </source>
</reference>
<sequence>MNHLLLIFYPIRLALKASDKKLVKFIIIFFIFEYMKILKKIFFLLVLLFIPSQIILLPVIQNFDSCSQFHKGIFQYEYENQIIKVLRTSNKSFAYRKYPDSYSIDSIEWISPCIAKLVCIKDNEDTDNEDTDNEDTDDEDYQIGTVTYLKITRTYFNKYNFILYDSKKDILIEGTVKRIKTLKD</sequence>
<evidence type="ECO:0000256" key="1">
    <source>
        <dbReference type="SAM" id="Phobius"/>
    </source>
</evidence>